<evidence type="ECO:0000313" key="3">
    <source>
        <dbReference type="Proteomes" id="UP000076096"/>
    </source>
</evidence>
<dbReference type="KEGG" id="stsi:A4E84_15185"/>
<dbReference type="Proteomes" id="UP000076096">
    <property type="component" value="Chromosome"/>
</dbReference>
<dbReference type="AlphaFoldDB" id="A0A143BZY4"/>
<feature type="region of interest" description="Disordered" evidence="1">
    <location>
        <begin position="1"/>
        <end position="21"/>
    </location>
</feature>
<dbReference type="STRING" id="1783515.A4E84_15185"/>
<sequence>MSTTTVPRVTPSRAPHTTEGNGWPQLIEAVRETGLYPTRTKAEQVTRTVLAALGTHVTGDERVELARSLPGEAARLIAAQIPATHRLTAARFVDEVASHTPGATSATARWDVSSVLSTLPPLIGDDLVTRILAQLPPGYALLFGRADLTPAS</sequence>
<keyword evidence="3" id="KW-1185">Reference proteome</keyword>
<protein>
    <recommendedName>
        <fullName evidence="4">DUF2267 domain-containing protein</fullName>
    </recommendedName>
</protein>
<dbReference type="EMBL" id="CP015098">
    <property type="protein sequence ID" value="AMW10732.1"/>
    <property type="molecule type" value="Genomic_DNA"/>
</dbReference>
<proteinExistence type="predicted"/>
<accession>A0A143BZY4</accession>
<organism evidence="2 3">
    <name type="scientific">Streptomyces qaidamensis</name>
    <dbReference type="NCBI Taxonomy" id="1783515"/>
    <lineage>
        <taxon>Bacteria</taxon>
        <taxon>Bacillati</taxon>
        <taxon>Actinomycetota</taxon>
        <taxon>Actinomycetes</taxon>
        <taxon>Kitasatosporales</taxon>
        <taxon>Streptomycetaceae</taxon>
        <taxon>Streptomyces</taxon>
        <taxon>Streptomyces aurantiacus group</taxon>
    </lineage>
</organism>
<dbReference type="InterPro" id="IPR018727">
    <property type="entry name" value="DUF2267"/>
</dbReference>
<dbReference type="InterPro" id="IPR038282">
    <property type="entry name" value="DUF2267_sf"/>
</dbReference>
<dbReference type="Pfam" id="PF10025">
    <property type="entry name" value="DUF2267"/>
    <property type="match status" value="1"/>
</dbReference>
<dbReference type="RefSeq" id="WP_062927096.1">
    <property type="nucleotide sequence ID" value="NZ_CP015098.1"/>
</dbReference>
<reference evidence="3" key="1">
    <citation type="submission" date="2016-04" db="EMBL/GenBank/DDBJ databases">
        <authorList>
            <person name="Zhang B."/>
        </authorList>
    </citation>
    <scope>NUCLEOTIDE SEQUENCE [LARGE SCALE GENOMIC DNA]</scope>
    <source>
        <strain evidence="3">S10</strain>
    </source>
</reference>
<gene>
    <name evidence="2" type="ORF">A4E84_15185</name>
</gene>
<evidence type="ECO:0000256" key="1">
    <source>
        <dbReference type="SAM" id="MobiDB-lite"/>
    </source>
</evidence>
<evidence type="ECO:0000313" key="2">
    <source>
        <dbReference type="EMBL" id="AMW10732.1"/>
    </source>
</evidence>
<evidence type="ECO:0008006" key="4">
    <source>
        <dbReference type="Google" id="ProtNLM"/>
    </source>
</evidence>
<dbReference type="Gene3D" id="1.10.490.110">
    <property type="entry name" value="Uncharacterized conserved protein DUF2267"/>
    <property type="match status" value="1"/>
</dbReference>
<name>A0A143BZY4_9ACTN</name>